<comment type="caution">
    <text evidence="1">The sequence shown here is derived from an EMBL/GenBank/DDBJ whole genome shotgun (WGS) entry which is preliminary data.</text>
</comment>
<protein>
    <submittedName>
        <fullName evidence="1">Uncharacterized protein</fullName>
    </submittedName>
</protein>
<name>A0A5J4TGA4_9EUKA</name>
<reference evidence="1 2" key="1">
    <citation type="submission" date="2019-03" db="EMBL/GenBank/DDBJ databases">
        <title>Single cell metagenomics reveals metabolic interactions within the superorganism composed of flagellate Streblomastix strix and complex community of Bacteroidetes bacteria on its surface.</title>
        <authorList>
            <person name="Treitli S.C."/>
            <person name="Kolisko M."/>
            <person name="Husnik F."/>
            <person name="Keeling P."/>
            <person name="Hampl V."/>
        </authorList>
    </citation>
    <scope>NUCLEOTIDE SEQUENCE [LARGE SCALE GENOMIC DNA]</scope>
    <source>
        <strain evidence="1">ST1C</strain>
    </source>
</reference>
<dbReference type="Proteomes" id="UP000324800">
    <property type="component" value="Unassembled WGS sequence"/>
</dbReference>
<accession>A0A5J4TGA4</accession>
<dbReference type="AlphaFoldDB" id="A0A5J4TGA4"/>
<gene>
    <name evidence="1" type="ORF">EZS28_047872</name>
</gene>
<organism evidence="1 2">
    <name type="scientific">Streblomastix strix</name>
    <dbReference type="NCBI Taxonomy" id="222440"/>
    <lineage>
        <taxon>Eukaryota</taxon>
        <taxon>Metamonada</taxon>
        <taxon>Preaxostyla</taxon>
        <taxon>Oxymonadida</taxon>
        <taxon>Streblomastigidae</taxon>
        <taxon>Streblomastix</taxon>
    </lineage>
</organism>
<dbReference type="EMBL" id="SNRW01032711">
    <property type="protein sequence ID" value="KAA6356601.1"/>
    <property type="molecule type" value="Genomic_DNA"/>
</dbReference>
<evidence type="ECO:0000313" key="2">
    <source>
        <dbReference type="Proteomes" id="UP000324800"/>
    </source>
</evidence>
<evidence type="ECO:0000313" key="1">
    <source>
        <dbReference type="EMBL" id="KAA6356601.1"/>
    </source>
</evidence>
<proteinExistence type="predicted"/>
<sequence>MLPERVRRRYGPFRTIKQWRIEEVLHDWIPDLDVRECAERLAKIEQKALSDLILIVIQFMRKRRFHLFPNTDQTQYFQPLDSLSFSELKQSIQNGRCAKIKLTPAEGVLDAIDALQEATTIKTTQAAQRLVGIDYMLDIVPLPSEFQQKELFGLLNEEYINKK</sequence>